<dbReference type="CDD" id="cd07986">
    <property type="entry name" value="LPLAT_ACT14924-like"/>
    <property type="match status" value="1"/>
</dbReference>
<sequence length="292" mass="32947">MTETTRKTQTAPVTGPEGQHIYDRRSLTYSNTFDSNFRRNVIRAIEWMTGKVSVIRMIRKFEGMGKFEGQAFWRGTLGVMEIDLLTPQDQLDKIPKTGPTVLVANHPHGMVDGMILADLIGRVRTDYRILTRSFLTGIDKEAGDFMIPVPFPHEPDAQKKMVEMRRTAMEHLKNGGLIALFPSGVVASSETMFGPVIEAEWNVFTSKMIRTSGAQVVPCFFPGANSRWYQIANRLSATLRQSLLLHEIVHACGKPQKPVIGEPFDQEDVKTRLKEPRAFMAWLREQTLALKG</sequence>
<accession>A0A2T0VWV2</accession>
<evidence type="ECO:0000313" key="2">
    <source>
        <dbReference type="EMBL" id="PRY76220.1"/>
    </source>
</evidence>
<name>A0A2T0VWV2_9RHOB</name>
<feature type="domain" description="Putative acyltransferase ACT14924-like acyltransferase" evidence="1">
    <location>
        <begin position="89"/>
        <end position="236"/>
    </location>
</feature>
<comment type="caution">
    <text evidence="2">The sequence shown here is derived from an EMBL/GenBank/DDBJ whole genome shotgun (WGS) entry which is preliminary data.</text>
</comment>
<dbReference type="Pfam" id="PF19576">
    <property type="entry name" value="Acyltransf_2"/>
    <property type="match status" value="1"/>
</dbReference>
<dbReference type="RefSeq" id="WP_106358342.1">
    <property type="nucleotide sequence ID" value="NZ_PVTP01000009.1"/>
</dbReference>
<organism evidence="2 3">
    <name type="scientific">Yoonia maritima</name>
    <dbReference type="NCBI Taxonomy" id="1435347"/>
    <lineage>
        <taxon>Bacteria</taxon>
        <taxon>Pseudomonadati</taxon>
        <taxon>Pseudomonadota</taxon>
        <taxon>Alphaproteobacteria</taxon>
        <taxon>Rhodobacterales</taxon>
        <taxon>Paracoccaceae</taxon>
        <taxon>Yoonia</taxon>
    </lineage>
</organism>
<proteinExistence type="predicted"/>
<evidence type="ECO:0000313" key="3">
    <source>
        <dbReference type="Proteomes" id="UP000238007"/>
    </source>
</evidence>
<reference evidence="2 3" key="1">
    <citation type="submission" date="2018-03" db="EMBL/GenBank/DDBJ databases">
        <title>Genomic Encyclopedia of Archaeal and Bacterial Type Strains, Phase II (KMG-II): from individual species to whole genera.</title>
        <authorList>
            <person name="Goeker M."/>
        </authorList>
    </citation>
    <scope>NUCLEOTIDE SEQUENCE [LARGE SCALE GENOMIC DNA]</scope>
    <source>
        <strain evidence="2 3">DSM 101533</strain>
    </source>
</reference>
<dbReference type="AlphaFoldDB" id="A0A2T0VWV2"/>
<dbReference type="Proteomes" id="UP000238007">
    <property type="component" value="Unassembled WGS sequence"/>
</dbReference>
<gene>
    <name evidence="2" type="ORF">CLV80_10918</name>
</gene>
<dbReference type="EMBL" id="PVTP01000009">
    <property type="protein sequence ID" value="PRY76220.1"/>
    <property type="molecule type" value="Genomic_DNA"/>
</dbReference>
<keyword evidence="2" id="KW-0012">Acyltransferase</keyword>
<evidence type="ECO:0000259" key="1">
    <source>
        <dbReference type="Pfam" id="PF19576"/>
    </source>
</evidence>
<dbReference type="SUPFAM" id="SSF69593">
    <property type="entry name" value="Glycerol-3-phosphate (1)-acyltransferase"/>
    <property type="match status" value="1"/>
</dbReference>
<dbReference type="GO" id="GO:0016746">
    <property type="term" value="F:acyltransferase activity"/>
    <property type="evidence" value="ECO:0007669"/>
    <property type="project" value="UniProtKB-KW"/>
</dbReference>
<protein>
    <submittedName>
        <fullName evidence="2">Acyltransferase-like protein</fullName>
    </submittedName>
</protein>
<dbReference type="InterPro" id="IPR045746">
    <property type="entry name" value="ACT14924-like_Acyltransf_dom"/>
</dbReference>
<keyword evidence="2" id="KW-0808">Transferase</keyword>
<keyword evidence="3" id="KW-1185">Reference proteome</keyword>